<evidence type="ECO:0000313" key="1">
    <source>
        <dbReference type="EnsemblPlants" id="AVESA.00010b.r2.4AG0634510.1.CDS"/>
    </source>
</evidence>
<keyword evidence="2" id="KW-1185">Reference proteome</keyword>
<sequence length="244" mass="25004">MPSAAKMAAEMKAAICVAALATLIHAVTAADYIVGDPAGGWQGRTDYKSWASAHSFAHGDTLTFRYSPSHNVVEVTGDDYEACSVANPVSFDNSGLTTVALTAPGKRYFICGGPGHCQNGMKVEVDVADRPAPAAPSSSPPLLPPAPTPSSSPAPAPAPAAEPPRHAGRKRHKKWQHSPPGPAPAMPPVVQSAESSYLPLPAIAPMSSTTPPPPVSSGGVAVWRAKWGGATLGLVALWVAVLAL</sequence>
<name>A0ACD5WKZ9_AVESA</name>
<organism evidence="1 2">
    <name type="scientific">Avena sativa</name>
    <name type="common">Oat</name>
    <dbReference type="NCBI Taxonomy" id="4498"/>
    <lineage>
        <taxon>Eukaryota</taxon>
        <taxon>Viridiplantae</taxon>
        <taxon>Streptophyta</taxon>
        <taxon>Embryophyta</taxon>
        <taxon>Tracheophyta</taxon>
        <taxon>Spermatophyta</taxon>
        <taxon>Magnoliopsida</taxon>
        <taxon>Liliopsida</taxon>
        <taxon>Poales</taxon>
        <taxon>Poaceae</taxon>
        <taxon>BOP clade</taxon>
        <taxon>Pooideae</taxon>
        <taxon>Poodae</taxon>
        <taxon>Poeae</taxon>
        <taxon>Poeae Chloroplast Group 1 (Aveneae type)</taxon>
        <taxon>Aveninae</taxon>
        <taxon>Avena</taxon>
    </lineage>
</organism>
<reference evidence="1" key="2">
    <citation type="submission" date="2025-09" db="UniProtKB">
        <authorList>
            <consortium name="EnsemblPlants"/>
        </authorList>
    </citation>
    <scope>IDENTIFICATION</scope>
</reference>
<proteinExistence type="predicted"/>
<reference evidence="1" key="1">
    <citation type="submission" date="2021-05" db="EMBL/GenBank/DDBJ databases">
        <authorList>
            <person name="Scholz U."/>
            <person name="Mascher M."/>
            <person name="Fiebig A."/>
        </authorList>
    </citation>
    <scope>NUCLEOTIDE SEQUENCE [LARGE SCALE GENOMIC DNA]</scope>
</reference>
<evidence type="ECO:0000313" key="2">
    <source>
        <dbReference type="Proteomes" id="UP001732700"/>
    </source>
</evidence>
<dbReference type="EnsemblPlants" id="AVESA.00010b.r2.4AG0634510.1">
    <property type="protein sequence ID" value="AVESA.00010b.r2.4AG0634510.1.CDS"/>
    <property type="gene ID" value="AVESA.00010b.r2.4AG0634510"/>
</dbReference>
<accession>A0ACD5WKZ9</accession>
<dbReference type="Proteomes" id="UP001732700">
    <property type="component" value="Chromosome 4A"/>
</dbReference>
<protein>
    <submittedName>
        <fullName evidence="1">Uncharacterized protein</fullName>
    </submittedName>
</protein>